<gene>
    <name evidence="2" type="ORF">PCOR1329_LOCUS38061</name>
</gene>
<evidence type="ECO:0000313" key="3">
    <source>
        <dbReference type="Proteomes" id="UP001189429"/>
    </source>
</evidence>
<protein>
    <submittedName>
        <fullName evidence="2">Uncharacterized protein</fullName>
    </submittedName>
</protein>
<reference evidence="2" key="1">
    <citation type="submission" date="2023-10" db="EMBL/GenBank/DDBJ databases">
        <authorList>
            <person name="Chen Y."/>
            <person name="Shah S."/>
            <person name="Dougan E. K."/>
            <person name="Thang M."/>
            <person name="Chan C."/>
        </authorList>
    </citation>
    <scope>NUCLEOTIDE SEQUENCE [LARGE SCALE GENOMIC DNA]</scope>
</reference>
<feature type="compositionally biased region" description="Polar residues" evidence="1">
    <location>
        <begin position="28"/>
        <end position="41"/>
    </location>
</feature>
<dbReference type="Proteomes" id="UP001189429">
    <property type="component" value="Unassembled WGS sequence"/>
</dbReference>
<comment type="caution">
    <text evidence="2">The sequence shown here is derived from an EMBL/GenBank/DDBJ whole genome shotgun (WGS) entry which is preliminary data.</text>
</comment>
<dbReference type="EMBL" id="CAUYUJ010014612">
    <property type="protein sequence ID" value="CAK0843837.1"/>
    <property type="molecule type" value="Genomic_DNA"/>
</dbReference>
<sequence>MLTMTMSYGNDFCRTLSMTIDEIRSEMDGNSQNDCPNQSPLNPAAPPEARDLYNKMFRLEKKILDLWQSIESVDHTFNEVNVLVGQMLQMQEDAHSRIPRQRCPMSLRAFMVPKEEPPDSPQAKQERGQLSMEDFSEPLRAAGGPAQYIMQECPDESTATAMAQHLDALFEKDPTLSYGTKELFYSAAGETELIFRITDLGFSDEVTTKGMPRLHTSLSLVDSILNGGFVTISDPILAWPNPKTKDKAHWWLSYVKGHARACTAIAMCIILYKKFGNVEKLLEAGGQRLLVSLRAVRVRCHDVAPDLMSVAFKNALLAHRGSIRKAHDVLSWIQKLEKVSVATGWSEDEVLTKWNQECPSDARVTGAKKVCCLNILRSVDKEGRTLLLDHASKYGENSAFQDDAFSSKKILAGYKPRIGSVKWTRLLTVTHESFRVMMIAVISRHEAAPEAARTKISKANLEKISELSALAHAIIMDAIAQYPQIPHSDLSDGFLTPFAEGDPNTTLSLETAIMQKEANFGVTDIPELKELIISLTAGAPGGDPPKAVALKVESTELEKQEFELFKNRVRHDVSVASAYIGKTRDRETAMYYKTVQHRVWRAQEAESAAQSLFDPSHVNCKITLVTSAEQKAVTKAVGRVKEQLAKNALTSNTSINTFVHINWTAMSLFNAKTTKAQHFLLGEFVRSDGPAIGMVLLPTFTYKKGFLYKAEAEAQSSIGQHGLFIDRSICLHFTEKPEERSERPLMIKGALVFADDDSNRIKAWKGIPAFKDSVIACGAQLRTKDMVTVEDTAMEALPATIETDTHASQGEKHHQLGVPAYHRVLNAMLSGLPGDQRGATMVIDLSLHTADMLKAFITFSETFGQQVAYVGMCADEISVDFCKAEGTHYTKQRILAGDMKVPHFNVPPAEVPSDSQSPEIAKPQLVAMRWTGDRPTIAEVDLQKWSGREVFAEQFSDMVATLEFETGFDLVKGKDKDKGETDKGDKAASPGKTGADPAERPAKVARTTEPDTFIDESTIATQITHDVPLTSINGKTGKLYLRVCVNNEMYIVNKGTEAAKVSQGAMLAGFSKGKWTNDMLEDKPEKYIKFELADCDSLVVFNARMCRVGALVNEKRLTESADETRACYHSLVESPTDDDHTAFKLNVSQTIYYRLADVAVKEEDNAKAPSQNNVGGTMPATAWDTKNTGICWVMQWRKRKGLQPARPQVCWKASDIDILPGKALKLIQ</sequence>
<evidence type="ECO:0000256" key="1">
    <source>
        <dbReference type="SAM" id="MobiDB-lite"/>
    </source>
</evidence>
<feature type="region of interest" description="Disordered" evidence="1">
    <location>
        <begin position="973"/>
        <end position="1005"/>
    </location>
</feature>
<evidence type="ECO:0000313" key="2">
    <source>
        <dbReference type="EMBL" id="CAK0843837.1"/>
    </source>
</evidence>
<feature type="region of interest" description="Disordered" evidence="1">
    <location>
        <begin position="26"/>
        <end position="47"/>
    </location>
</feature>
<keyword evidence="3" id="KW-1185">Reference proteome</keyword>
<name>A0ABN9TE91_9DINO</name>
<organism evidence="2 3">
    <name type="scientific">Prorocentrum cordatum</name>
    <dbReference type="NCBI Taxonomy" id="2364126"/>
    <lineage>
        <taxon>Eukaryota</taxon>
        <taxon>Sar</taxon>
        <taxon>Alveolata</taxon>
        <taxon>Dinophyceae</taxon>
        <taxon>Prorocentrales</taxon>
        <taxon>Prorocentraceae</taxon>
        <taxon>Prorocentrum</taxon>
    </lineage>
</organism>
<accession>A0ABN9TE91</accession>
<feature type="compositionally biased region" description="Basic and acidic residues" evidence="1">
    <location>
        <begin position="973"/>
        <end position="986"/>
    </location>
</feature>
<proteinExistence type="predicted"/>